<name>A0A3P8W5Y3_CYNSE</name>
<feature type="compositionally biased region" description="Polar residues" evidence="2">
    <location>
        <begin position="273"/>
        <end position="285"/>
    </location>
</feature>
<evidence type="ECO:0000256" key="2">
    <source>
        <dbReference type="SAM" id="MobiDB-lite"/>
    </source>
</evidence>
<dbReference type="Ensembl" id="ENSCSET00000022328.1">
    <property type="protein sequence ID" value="ENSCSEP00000022049.1"/>
    <property type="gene ID" value="ENSCSEG00000014053.1"/>
</dbReference>
<dbReference type="PANTHER" id="PTHR19872:SF7">
    <property type="entry name" value="F-BOX AND WD REPEAT DOMAIN CONTAINING PROTEIN 10B-RELATED"/>
    <property type="match status" value="1"/>
</dbReference>
<keyword evidence="4" id="KW-1185">Reference proteome</keyword>
<feature type="compositionally biased region" description="Polar residues" evidence="2">
    <location>
        <begin position="238"/>
        <end position="261"/>
    </location>
</feature>
<dbReference type="STRING" id="244447.ENSCSEP00000022049"/>
<dbReference type="SUPFAM" id="SSF50978">
    <property type="entry name" value="WD40 repeat-like"/>
    <property type="match status" value="1"/>
</dbReference>
<protein>
    <submittedName>
        <fullName evidence="3">Uncharacterized protein</fullName>
    </submittedName>
</protein>
<dbReference type="Gene3D" id="2.130.10.10">
    <property type="entry name" value="YVTN repeat-like/Quinoprotein amine dehydrogenase"/>
    <property type="match status" value="1"/>
</dbReference>
<dbReference type="SMART" id="SM00320">
    <property type="entry name" value="WD40"/>
    <property type="match status" value="2"/>
</dbReference>
<dbReference type="GeneTree" id="ENSGT00940000158003"/>
<evidence type="ECO:0000256" key="1">
    <source>
        <dbReference type="PROSITE-ProRule" id="PRU00221"/>
    </source>
</evidence>
<proteinExistence type="predicted"/>
<organism evidence="3 4">
    <name type="scientific">Cynoglossus semilaevis</name>
    <name type="common">Tongue sole</name>
    <dbReference type="NCBI Taxonomy" id="244447"/>
    <lineage>
        <taxon>Eukaryota</taxon>
        <taxon>Metazoa</taxon>
        <taxon>Chordata</taxon>
        <taxon>Craniata</taxon>
        <taxon>Vertebrata</taxon>
        <taxon>Euteleostomi</taxon>
        <taxon>Actinopterygii</taxon>
        <taxon>Neopterygii</taxon>
        <taxon>Teleostei</taxon>
        <taxon>Neoteleostei</taxon>
        <taxon>Acanthomorphata</taxon>
        <taxon>Carangaria</taxon>
        <taxon>Pleuronectiformes</taxon>
        <taxon>Pleuronectoidei</taxon>
        <taxon>Cynoglossidae</taxon>
        <taxon>Cynoglossinae</taxon>
        <taxon>Cynoglossus</taxon>
    </lineage>
</organism>
<dbReference type="InterPro" id="IPR001680">
    <property type="entry name" value="WD40_rpt"/>
</dbReference>
<reference evidence="3" key="3">
    <citation type="submission" date="2025-09" db="UniProtKB">
        <authorList>
            <consortium name="Ensembl"/>
        </authorList>
    </citation>
    <scope>IDENTIFICATION</scope>
</reference>
<feature type="region of interest" description="Disordered" evidence="2">
    <location>
        <begin position="200"/>
        <end position="328"/>
    </location>
</feature>
<evidence type="ECO:0000313" key="4">
    <source>
        <dbReference type="Proteomes" id="UP000265120"/>
    </source>
</evidence>
<feature type="repeat" description="WD" evidence="1">
    <location>
        <begin position="10"/>
        <end position="40"/>
    </location>
</feature>
<dbReference type="AlphaFoldDB" id="A0A3P8W5Y3"/>
<dbReference type="Pfam" id="PF00400">
    <property type="entry name" value="WD40"/>
    <property type="match status" value="1"/>
</dbReference>
<sequence>METPSLLRVIDGHKSSVKCLFFNEWYLLSGDSSGQVMVWSTHCHVKDCLMTYNHPKEVKTLALIYLRVVTGCVDGKIRIFNFLTGDCLRVITIDDKTGRILSLHFLENGILVNTICGVRLYKFAKIFWDYSESSEGGQSNMKPAAHLKKVFYKDQTEGTPSFDIKKTDISPSGSQVRDMCQTAPLLLGKEVKATSEELNKRVLQGSTSQKSWDTEELSNTNSTAQMQDWDPHRPPDSPNSSSQVQEPTPTNPVQQAYSGQTKKSRTVLERRASQNLIKTAVTNAADTKKRHHQGVVSKKAQLPSADTQGVKSKAGADTAGAKKTAKTS</sequence>
<dbReference type="InterPro" id="IPR015943">
    <property type="entry name" value="WD40/YVTN_repeat-like_dom_sf"/>
</dbReference>
<feature type="compositionally biased region" description="Polar residues" evidence="2">
    <location>
        <begin position="204"/>
        <end position="226"/>
    </location>
</feature>
<dbReference type="Proteomes" id="UP000265120">
    <property type="component" value="Chromosome 8"/>
</dbReference>
<evidence type="ECO:0000313" key="3">
    <source>
        <dbReference type="Ensembl" id="ENSCSEP00000022049.1"/>
    </source>
</evidence>
<accession>A0A3P8W5Y3</accession>
<dbReference type="InterPro" id="IPR051075">
    <property type="entry name" value="SCF_subunit_WD-repeat"/>
</dbReference>
<keyword evidence="1" id="KW-0853">WD repeat</keyword>
<dbReference type="PROSITE" id="PS50082">
    <property type="entry name" value="WD_REPEATS_2"/>
    <property type="match status" value="1"/>
</dbReference>
<dbReference type="InterPro" id="IPR036322">
    <property type="entry name" value="WD40_repeat_dom_sf"/>
</dbReference>
<dbReference type="InParanoid" id="A0A3P8W5Y3"/>
<feature type="compositionally biased region" description="Low complexity" evidence="2">
    <location>
        <begin position="311"/>
        <end position="322"/>
    </location>
</feature>
<reference evidence="3 4" key="1">
    <citation type="journal article" date="2014" name="Nat. Genet.">
        <title>Whole-genome sequence of a flatfish provides insights into ZW sex chromosome evolution and adaptation to a benthic lifestyle.</title>
        <authorList>
            <person name="Chen S."/>
            <person name="Zhang G."/>
            <person name="Shao C."/>
            <person name="Huang Q."/>
            <person name="Liu G."/>
            <person name="Zhang P."/>
            <person name="Song W."/>
            <person name="An N."/>
            <person name="Chalopin D."/>
            <person name="Volff J.N."/>
            <person name="Hong Y."/>
            <person name="Li Q."/>
            <person name="Sha Z."/>
            <person name="Zhou H."/>
            <person name="Xie M."/>
            <person name="Yu Q."/>
            <person name="Liu Y."/>
            <person name="Xiang H."/>
            <person name="Wang N."/>
            <person name="Wu K."/>
            <person name="Yang C."/>
            <person name="Zhou Q."/>
            <person name="Liao X."/>
            <person name="Yang L."/>
            <person name="Hu Q."/>
            <person name="Zhang J."/>
            <person name="Meng L."/>
            <person name="Jin L."/>
            <person name="Tian Y."/>
            <person name="Lian J."/>
            <person name="Yang J."/>
            <person name="Miao G."/>
            <person name="Liu S."/>
            <person name="Liang Z."/>
            <person name="Yan F."/>
            <person name="Li Y."/>
            <person name="Sun B."/>
            <person name="Zhang H."/>
            <person name="Zhang J."/>
            <person name="Zhu Y."/>
            <person name="Du M."/>
            <person name="Zhao Y."/>
            <person name="Schartl M."/>
            <person name="Tang Q."/>
            <person name="Wang J."/>
        </authorList>
    </citation>
    <scope>NUCLEOTIDE SEQUENCE</scope>
</reference>
<dbReference type="PANTHER" id="PTHR19872">
    <property type="entry name" value="UBIQUITIN LIGASE SPECIFICITY FACTOR/HREP PROTEIN"/>
    <property type="match status" value="1"/>
</dbReference>
<reference evidence="3" key="2">
    <citation type="submission" date="2025-08" db="UniProtKB">
        <authorList>
            <consortium name="Ensembl"/>
        </authorList>
    </citation>
    <scope>IDENTIFICATION</scope>
</reference>